<comment type="similarity">
    <text evidence="1">Belongs to the alkB family.</text>
</comment>
<protein>
    <recommendedName>
        <fullName evidence="4">Fe2OG dioxygenase domain-containing protein</fullName>
    </recommendedName>
</protein>
<evidence type="ECO:0000256" key="3">
    <source>
        <dbReference type="SAM" id="Phobius"/>
    </source>
</evidence>
<keyword evidence="3" id="KW-1133">Transmembrane helix</keyword>
<feature type="region of interest" description="Disordered" evidence="2">
    <location>
        <begin position="168"/>
        <end position="191"/>
    </location>
</feature>
<reference evidence="5" key="1">
    <citation type="submission" date="2013-04" db="EMBL/GenBank/DDBJ databases">
        <authorList>
            <person name="Schmutz J."/>
            <person name="McClean P."/>
            <person name="Shu S."/>
            <person name="Cregan P."/>
            <person name="Rokhsar D."/>
            <person name="Jackson S."/>
        </authorList>
    </citation>
    <scope>NUCLEOTIDE SEQUENCE</scope>
</reference>
<feature type="region of interest" description="Disordered" evidence="2">
    <location>
        <begin position="459"/>
        <end position="521"/>
    </location>
</feature>
<accession>V7CSJ2</accession>
<keyword evidence="3" id="KW-0812">Transmembrane</keyword>
<dbReference type="Pfam" id="PF13532">
    <property type="entry name" value="2OG-FeII_Oxy_2"/>
    <property type="match status" value="1"/>
</dbReference>
<dbReference type="eggNOG" id="KOG4176">
    <property type="taxonomic scope" value="Eukaryota"/>
</dbReference>
<dbReference type="GO" id="GO:0006402">
    <property type="term" value="P:mRNA catabolic process"/>
    <property type="evidence" value="ECO:0007669"/>
    <property type="project" value="InterPro"/>
</dbReference>
<dbReference type="GO" id="GO:0032451">
    <property type="term" value="F:demethylase activity"/>
    <property type="evidence" value="ECO:0007669"/>
    <property type="project" value="InterPro"/>
</dbReference>
<dbReference type="InterPro" id="IPR037151">
    <property type="entry name" value="AlkB-like_sf"/>
</dbReference>
<dbReference type="Gramene" id="ESW33109">
    <property type="protein sequence ID" value="ESW33109"/>
    <property type="gene ID" value="PHAVU_001G044000g"/>
</dbReference>
<dbReference type="PROSITE" id="PS51471">
    <property type="entry name" value="FE2OG_OXY"/>
    <property type="match status" value="1"/>
</dbReference>
<dbReference type="InterPro" id="IPR005123">
    <property type="entry name" value="Oxoglu/Fe-dep_dioxygenase_dom"/>
</dbReference>
<organism evidence="5">
    <name type="scientific">Phaseolus vulgaris</name>
    <name type="common">Kidney bean</name>
    <name type="synonym">French bean</name>
    <dbReference type="NCBI Taxonomy" id="3885"/>
    <lineage>
        <taxon>Eukaryota</taxon>
        <taxon>Viridiplantae</taxon>
        <taxon>Streptophyta</taxon>
        <taxon>Embryophyta</taxon>
        <taxon>Tracheophyta</taxon>
        <taxon>Spermatophyta</taxon>
        <taxon>Magnoliopsida</taxon>
        <taxon>eudicotyledons</taxon>
        <taxon>Gunneridae</taxon>
        <taxon>Pentapetalae</taxon>
        <taxon>rosids</taxon>
        <taxon>fabids</taxon>
        <taxon>Fabales</taxon>
        <taxon>Fabaceae</taxon>
        <taxon>Papilionoideae</taxon>
        <taxon>50 kb inversion clade</taxon>
        <taxon>NPAAA clade</taxon>
        <taxon>indigoferoid/millettioid clade</taxon>
        <taxon>Phaseoleae</taxon>
        <taxon>Phaseolus</taxon>
    </lineage>
</organism>
<evidence type="ECO:0000313" key="5">
    <source>
        <dbReference type="EMBL" id="ESW33109.1"/>
    </source>
</evidence>
<evidence type="ECO:0000256" key="1">
    <source>
        <dbReference type="ARBA" id="ARBA00007879"/>
    </source>
</evidence>
<proteinExistence type="inferred from homology"/>
<dbReference type="OrthoDB" id="271595at2759"/>
<dbReference type="AlphaFoldDB" id="V7CSJ2"/>
<feature type="compositionally biased region" description="Basic residues" evidence="2">
    <location>
        <begin position="466"/>
        <end position="480"/>
    </location>
</feature>
<feature type="compositionally biased region" description="Basic and acidic residues" evidence="2">
    <location>
        <begin position="494"/>
        <end position="505"/>
    </location>
</feature>
<feature type="domain" description="Fe2OG dioxygenase" evidence="4">
    <location>
        <begin position="337"/>
        <end position="434"/>
    </location>
</feature>
<feature type="non-terminal residue" evidence="5">
    <location>
        <position position="1"/>
    </location>
</feature>
<dbReference type="PANTHER" id="PTHR31447:SF5">
    <property type="entry name" value="FE2OG DIOXYGENASE DOMAIN-CONTAINING PROTEIN"/>
    <property type="match status" value="1"/>
</dbReference>
<dbReference type="SUPFAM" id="SSF51197">
    <property type="entry name" value="Clavaminate synthase-like"/>
    <property type="match status" value="1"/>
</dbReference>
<dbReference type="InterPro" id="IPR027450">
    <property type="entry name" value="AlkB-like"/>
</dbReference>
<dbReference type="Gene3D" id="2.60.120.590">
    <property type="entry name" value="Alpha-ketoglutarate-dependent dioxygenase AlkB-like"/>
    <property type="match status" value="1"/>
</dbReference>
<evidence type="ECO:0000256" key="2">
    <source>
        <dbReference type="SAM" id="MobiDB-lite"/>
    </source>
</evidence>
<name>V7CSJ2_PHAVU</name>
<keyword evidence="3" id="KW-0472">Membrane</keyword>
<evidence type="ECO:0000259" key="4">
    <source>
        <dbReference type="PROSITE" id="PS51471"/>
    </source>
</evidence>
<gene>
    <name evidence="5" type="ORF">PHAVU_001G044000g</name>
</gene>
<dbReference type="InterPro" id="IPR044842">
    <property type="entry name" value="ALKBH9B/ALKBH10B-like"/>
</dbReference>
<sequence length="521" mass="58710">HQTRNPSKSGNRVSSCVRSLLLSLLLFFFFYFSDSTFRVDSLAMEEQHHRQPKPNSINASESDPFLLNYTPSDLRTASEFLATWLPFLSRDLCTRCTQSLSDRIQSIDPVSGEVPQNDSPNEQIDAEDNCDAHSLGSWKDGAEVNTSVETPSQRICWADMAQEDDEFGEEENSNNGVTVDVGDSNDTSDVGTVVAEKPTLPREQREYIRFMNVRRKKDFICFERVNGKLVNILEGLELHTGIFSAAEQKRIVSYVASLQEMGKRGELKERTFSAPQKWMRGKGRQTIQFGCCYNYAVDRDGNPPGILAHSKVDPIPDLFKVIIRRLIKWHVLPPTCVPDSCIVNIYEEGDCIPPHIDNHDFVRPFCTVSFLSECNIVFGSNLKIVGPGEFDGSIAIPLPMGSVLVLNGNGADVAKHCVPAVPSRRISITFRRMDESRRPFGYVPEPDLQGIQPLAYEEVEQEKKSGGHRGGRHMRRHRDRRGGGRNDAMGFASRNDRFSEHRDSNHSTPRYGNRWSRKPGS</sequence>
<dbReference type="GO" id="GO:0003729">
    <property type="term" value="F:mRNA binding"/>
    <property type="evidence" value="ECO:0007669"/>
    <property type="project" value="InterPro"/>
</dbReference>
<feature type="transmembrane region" description="Helical" evidence="3">
    <location>
        <begin position="12"/>
        <end position="32"/>
    </location>
</feature>
<dbReference type="EMBL" id="CM002288">
    <property type="protein sequence ID" value="ESW33109.1"/>
    <property type="molecule type" value="Genomic_DNA"/>
</dbReference>
<dbReference type="PANTHER" id="PTHR31447">
    <property type="entry name" value="HYDROXYPROLINE-RICH GLYCOPROTEIN FAMILY PROTEIN-RELATED"/>
    <property type="match status" value="1"/>
</dbReference>